<keyword evidence="1" id="KW-0678">Repressor</keyword>
<evidence type="ECO:0000256" key="3">
    <source>
        <dbReference type="ARBA" id="ARBA00023125"/>
    </source>
</evidence>
<proteinExistence type="predicted"/>
<dbReference type="Pfam" id="PF00440">
    <property type="entry name" value="TetR_N"/>
    <property type="match status" value="1"/>
</dbReference>
<evidence type="ECO:0000256" key="2">
    <source>
        <dbReference type="ARBA" id="ARBA00023015"/>
    </source>
</evidence>
<sequence length="237" mass="26109">MTDDGPLLDSIWLTERRATTARQPGLTREQIVRAAVERLDADGLPALSMRKLAAQLDVAPMSLYWHVPTKDALLELALDAVSGEIRLPPEDDDWADRLRAIAGGLRETVRAHPWTASVYGVMLNAGPEAMRVYDAFVGALEDSPLPREEIAPAANVLNNFIYGFIVNEMKWSQRVAAHGSTPEQVGTEVAEKFTAAYGDRFPRITRYLGLADAQDPDELFEYGLARVLRGLAAEHPS</sequence>
<feature type="domain" description="HTH tetR-type" evidence="6">
    <location>
        <begin position="25"/>
        <end position="85"/>
    </location>
</feature>
<evidence type="ECO:0000256" key="1">
    <source>
        <dbReference type="ARBA" id="ARBA00022491"/>
    </source>
</evidence>
<reference evidence="7 8" key="1">
    <citation type="submission" date="2021-03" db="EMBL/GenBank/DDBJ databases">
        <title>Sequencing the genomes of 1000 actinobacteria strains.</title>
        <authorList>
            <person name="Klenk H.-P."/>
        </authorList>
    </citation>
    <scope>NUCLEOTIDE SEQUENCE [LARGE SCALE GENOMIC DNA]</scope>
    <source>
        <strain evidence="7 8">DSM 45510</strain>
    </source>
</reference>
<dbReference type="PROSITE" id="PS50977">
    <property type="entry name" value="HTH_TETR_2"/>
    <property type="match status" value="1"/>
</dbReference>
<dbReference type="SUPFAM" id="SSF46689">
    <property type="entry name" value="Homeodomain-like"/>
    <property type="match status" value="1"/>
</dbReference>
<evidence type="ECO:0000259" key="6">
    <source>
        <dbReference type="PROSITE" id="PS50977"/>
    </source>
</evidence>
<gene>
    <name evidence="7" type="ORF">JOM49_000164</name>
</gene>
<evidence type="ECO:0000313" key="8">
    <source>
        <dbReference type="Proteomes" id="UP000741013"/>
    </source>
</evidence>
<dbReference type="InterPro" id="IPR003012">
    <property type="entry name" value="Tet_transcr_reg_TetR"/>
</dbReference>
<dbReference type="InterPro" id="IPR050109">
    <property type="entry name" value="HTH-type_TetR-like_transc_reg"/>
</dbReference>
<dbReference type="Pfam" id="PF02909">
    <property type="entry name" value="TetR_C_1"/>
    <property type="match status" value="1"/>
</dbReference>
<keyword evidence="4" id="KW-0804">Transcription</keyword>
<dbReference type="InterPro" id="IPR009057">
    <property type="entry name" value="Homeodomain-like_sf"/>
</dbReference>
<dbReference type="RefSeq" id="WP_209662271.1">
    <property type="nucleotide sequence ID" value="NZ_JAGGMS010000001.1"/>
</dbReference>
<dbReference type="InterPro" id="IPR001647">
    <property type="entry name" value="HTH_TetR"/>
</dbReference>
<protein>
    <submittedName>
        <fullName evidence="7">AcrR family transcriptional regulator</fullName>
    </submittedName>
</protein>
<name>A0ABS4PGU8_9PSEU</name>
<evidence type="ECO:0000256" key="5">
    <source>
        <dbReference type="PROSITE-ProRule" id="PRU00335"/>
    </source>
</evidence>
<dbReference type="InterPro" id="IPR004111">
    <property type="entry name" value="Repressor_TetR_C"/>
</dbReference>
<dbReference type="Proteomes" id="UP000741013">
    <property type="component" value="Unassembled WGS sequence"/>
</dbReference>
<organism evidence="7 8">
    <name type="scientific">Amycolatopsis magusensis</name>
    <dbReference type="NCBI Taxonomy" id="882444"/>
    <lineage>
        <taxon>Bacteria</taxon>
        <taxon>Bacillati</taxon>
        <taxon>Actinomycetota</taxon>
        <taxon>Actinomycetes</taxon>
        <taxon>Pseudonocardiales</taxon>
        <taxon>Pseudonocardiaceae</taxon>
        <taxon>Amycolatopsis</taxon>
    </lineage>
</organism>
<dbReference type="Gene3D" id="1.10.10.60">
    <property type="entry name" value="Homeodomain-like"/>
    <property type="match status" value="1"/>
</dbReference>
<keyword evidence="8" id="KW-1185">Reference proteome</keyword>
<dbReference type="PANTHER" id="PTHR30055:SF151">
    <property type="entry name" value="TRANSCRIPTIONAL REGULATORY PROTEIN"/>
    <property type="match status" value="1"/>
</dbReference>
<dbReference type="EMBL" id="JAGGMS010000001">
    <property type="protein sequence ID" value="MBP2178638.1"/>
    <property type="molecule type" value="Genomic_DNA"/>
</dbReference>
<comment type="caution">
    <text evidence="7">The sequence shown here is derived from an EMBL/GenBank/DDBJ whole genome shotgun (WGS) entry which is preliminary data.</text>
</comment>
<keyword evidence="3 5" id="KW-0238">DNA-binding</keyword>
<dbReference type="InterPro" id="IPR036271">
    <property type="entry name" value="Tet_transcr_reg_TetR-rel_C_sf"/>
</dbReference>
<dbReference type="Gene3D" id="1.10.357.10">
    <property type="entry name" value="Tetracycline Repressor, domain 2"/>
    <property type="match status" value="1"/>
</dbReference>
<evidence type="ECO:0000256" key="4">
    <source>
        <dbReference type="ARBA" id="ARBA00023163"/>
    </source>
</evidence>
<dbReference type="PANTHER" id="PTHR30055">
    <property type="entry name" value="HTH-TYPE TRANSCRIPTIONAL REGULATOR RUTR"/>
    <property type="match status" value="1"/>
</dbReference>
<feature type="DNA-binding region" description="H-T-H motif" evidence="5">
    <location>
        <begin position="48"/>
        <end position="67"/>
    </location>
</feature>
<keyword evidence="2" id="KW-0805">Transcription regulation</keyword>
<dbReference type="PRINTS" id="PR00400">
    <property type="entry name" value="TETREPRESSOR"/>
</dbReference>
<evidence type="ECO:0000313" key="7">
    <source>
        <dbReference type="EMBL" id="MBP2178638.1"/>
    </source>
</evidence>
<accession>A0ABS4PGU8</accession>
<dbReference type="SUPFAM" id="SSF48498">
    <property type="entry name" value="Tetracyclin repressor-like, C-terminal domain"/>
    <property type="match status" value="1"/>
</dbReference>